<evidence type="ECO:0000313" key="3">
    <source>
        <dbReference type="EMBL" id="RXW17980.1"/>
    </source>
</evidence>
<feature type="domain" description="DUF6533" evidence="2">
    <location>
        <begin position="21"/>
        <end position="66"/>
    </location>
</feature>
<feature type="transmembrane region" description="Helical" evidence="1">
    <location>
        <begin position="87"/>
        <end position="109"/>
    </location>
</feature>
<keyword evidence="4" id="KW-1185">Reference proteome</keyword>
<keyword evidence="1" id="KW-1133">Transmembrane helix</keyword>
<evidence type="ECO:0000259" key="2">
    <source>
        <dbReference type="Pfam" id="PF20151"/>
    </source>
</evidence>
<organism evidence="3 4">
    <name type="scientific">Candolleomyces aberdarensis</name>
    <dbReference type="NCBI Taxonomy" id="2316362"/>
    <lineage>
        <taxon>Eukaryota</taxon>
        <taxon>Fungi</taxon>
        <taxon>Dikarya</taxon>
        <taxon>Basidiomycota</taxon>
        <taxon>Agaricomycotina</taxon>
        <taxon>Agaricomycetes</taxon>
        <taxon>Agaricomycetidae</taxon>
        <taxon>Agaricales</taxon>
        <taxon>Agaricineae</taxon>
        <taxon>Psathyrellaceae</taxon>
        <taxon>Candolleomyces</taxon>
    </lineage>
</organism>
<name>A0A4Q2DE15_9AGAR</name>
<protein>
    <recommendedName>
        <fullName evidence="2">DUF6533 domain-containing protein</fullName>
    </recommendedName>
</protein>
<dbReference type="OrthoDB" id="2958007at2759"/>
<feature type="transmembrane region" description="Helical" evidence="1">
    <location>
        <begin position="25"/>
        <end position="44"/>
    </location>
</feature>
<dbReference type="EMBL" id="SDEE01000299">
    <property type="protein sequence ID" value="RXW17980.1"/>
    <property type="molecule type" value="Genomic_DNA"/>
</dbReference>
<dbReference type="AlphaFoldDB" id="A0A4Q2DE15"/>
<keyword evidence="1" id="KW-0812">Transmembrane</keyword>
<feature type="transmembrane region" description="Helical" evidence="1">
    <location>
        <begin position="56"/>
        <end position="75"/>
    </location>
</feature>
<feature type="transmembrane region" description="Helical" evidence="1">
    <location>
        <begin position="121"/>
        <end position="144"/>
    </location>
</feature>
<dbReference type="InterPro" id="IPR045340">
    <property type="entry name" value="DUF6533"/>
</dbReference>
<keyword evidence="1" id="KW-0472">Membrane</keyword>
<evidence type="ECO:0000256" key="1">
    <source>
        <dbReference type="SAM" id="Phobius"/>
    </source>
</evidence>
<reference evidence="3 4" key="1">
    <citation type="submission" date="2019-01" db="EMBL/GenBank/DDBJ databases">
        <title>Draft genome sequence of Psathyrella aberdarensis IHI B618.</title>
        <authorList>
            <person name="Buettner E."/>
            <person name="Kellner H."/>
        </authorList>
    </citation>
    <scope>NUCLEOTIDE SEQUENCE [LARGE SCALE GENOMIC DNA]</scope>
    <source>
        <strain evidence="3 4">IHI B618</strain>
    </source>
</reference>
<feature type="transmembrane region" description="Helical" evidence="1">
    <location>
        <begin position="164"/>
        <end position="184"/>
    </location>
</feature>
<sequence length="194" mass="21399">MATLSPAAIFASATRQVITKYVNVANFVILVVDYLATLPSEISLMWSSKWSAAKVLFFLTRYLALIDVPTGIYCIPPKAVHVAEFVVFFKFLGGLEYGASLLPTVIGCMPLPPKSKDANTFLSILFGLILANELSVMIMTLIIGLIKYNDLRSPLVKIFYRDGFFYFLILSAISAGNITADLVGPPEYRFLIVL</sequence>
<dbReference type="Pfam" id="PF20151">
    <property type="entry name" value="DUF6533"/>
    <property type="match status" value="1"/>
</dbReference>
<proteinExistence type="predicted"/>
<accession>A0A4Q2DE15</accession>
<dbReference type="Proteomes" id="UP000290288">
    <property type="component" value="Unassembled WGS sequence"/>
</dbReference>
<evidence type="ECO:0000313" key="4">
    <source>
        <dbReference type="Proteomes" id="UP000290288"/>
    </source>
</evidence>
<gene>
    <name evidence="3" type="ORF">EST38_g7880</name>
</gene>
<comment type="caution">
    <text evidence="3">The sequence shown here is derived from an EMBL/GenBank/DDBJ whole genome shotgun (WGS) entry which is preliminary data.</text>
</comment>